<dbReference type="AlphaFoldDB" id="T5K6L8"/>
<reference evidence="1 2" key="1">
    <citation type="journal article" date="2013" name="Genome Announc.">
        <title>Whole-genome sequences of five oyster-associated bacteria show potential for crude oil hydrocarbon degradation.</title>
        <authorList>
            <person name="Chauhan A."/>
            <person name="Green S."/>
            <person name="Pathak A."/>
            <person name="Thomas J."/>
            <person name="Venkatramanan R."/>
        </authorList>
    </citation>
    <scope>NUCLEOTIDE SEQUENCE [LARGE SCALE GENOMIC DNA]</scope>
    <source>
        <strain evidence="1 2">MF109</strain>
    </source>
</reference>
<evidence type="ECO:0008006" key="3">
    <source>
        <dbReference type="Google" id="ProtNLM"/>
    </source>
</evidence>
<proteinExistence type="predicted"/>
<organism evidence="1 2">
    <name type="scientific">Microbacterium maritypicum MF109</name>
    <dbReference type="NCBI Taxonomy" id="1333857"/>
    <lineage>
        <taxon>Bacteria</taxon>
        <taxon>Bacillati</taxon>
        <taxon>Actinomycetota</taxon>
        <taxon>Actinomycetes</taxon>
        <taxon>Micrococcales</taxon>
        <taxon>Microbacteriaceae</taxon>
        <taxon>Microbacterium</taxon>
    </lineage>
</organism>
<dbReference type="EMBL" id="ATAO01000188">
    <property type="protein sequence ID" value="EQM76511.1"/>
    <property type="molecule type" value="Genomic_DNA"/>
</dbReference>
<comment type="caution">
    <text evidence="1">The sequence shown here is derived from an EMBL/GenBank/DDBJ whole genome shotgun (WGS) entry which is preliminary data.</text>
</comment>
<dbReference type="RefSeq" id="WP_021199894.1">
    <property type="nucleotide sequence ID" value="NZ_ATAO01000188.1"/>
</dbReference>
<dbReference type="InterPro" id="IPR038764">
    <property type="entry name" value="GNAT_N_AcTrfase_prd"/>
</dbReference>
<evidence type="ECO:0000313" key="1">
    <source>
        <dbReference type="EMBL" id="EQM76511.1"/>
    </source>
</evidence>
<evidence type="ECO:0000313" key="2">
    <source>
        <dbReference type="Proteomes" id="UP000016033"/>
    </source>
</evidence>
<sequence length="303" mass="32775">MSMTDAAAFRASPEEAADAASAAARRAGVDIRLLSEVDDFARVAELFQGIWTKQGEASPVNVETLRALSKAGSYVGGAFEHDELVGACFGFFAAPGQRALHSHIAGVSSRMRGRSVGFALKVHQRAWALDEGLDEISWTFDPLISRNAHFNLVKLAASPTSYHRNFYGHMADALNGADDTDRMLVTWYVRDPRVVAACHGDPAVSADRPDEELTDGSADGFARVEPLLSVGEDLGPLRHRTDARLVRVALPRDIETLRLTEPARATAWRLALRETLGSSLEGGGRVLAFDRSGAYTIDRGEQG</sequence>
<dbReference type="Gene3D" id="3.40.630.30">
    <property type="match status" value="1"/>
</dbReference>
<dbReference type="PANTHER" id="PTHR41700">
    <property type="entry name" value="GCN5-RELATED N-ACETYLTRANSFERASE"/>
    <property type="match status" value="1"/>
</dbReference>
<gene>
    <name evidence="1" type="ORF">L687_17795</name>
</gene>
<dbReference type="InterPro" id="IPR016181">
    <property type="entry name" value="Acyl_CoA_acyltransferase"/>
</dbReference>
<dbReference type="PATRIC" id="fig|1333857.3.peg.1930"/>
<dbReference type="SUPFAM" id="SSF55729">
    <property type="entry name" value="Acyl-CoA N-acyltransferases (Nat)"/>
    <property type="match status" value="1"/>
</dbReference>
<name>T5K6L8_MICMQ</name>
<dbReference type="Proteomes" id="UP000016033">
    <property type="component" value="Unassembled WGS sequence"/>
</dbReference>
<protein>
    <recommendedName>
        <fullName evidence="3">N-acetyltransferase domain-containing protein</fullName>
    </recommendedName>
</protein>
<dbReference type="PANTHER" id="PTHR41700:SF1">
    <property type="entry name" value="N-ACETYLTRANSFERASE DOMAIN-CONTAINING PROTEIN"/>
    <property type="match status" value="1"/>
</dbReference>
<accession>T5K6L8</accession>